<reference evidence="2 3" key="1">
    <citation type="journal article" date="2019" name="Commun. Biol.">
        <title>The bagworm genome reveals a unique fibroin gene that provides high tensile strength.</title>
        <authorList>
            <person name="Kono N."/>
            <person name="Nakamura H."/>
            <person name="Ohtoshi R."/>
            <person name="Tomita M."/>
            <person name="Numata K."/>
            <person name="Arakawa K."/>
        </authorList>
    </citation>
    <scope>NUCLEOTIDE SEQUENCE [LARGE SCALE GENOMIC DNA]</scope>
</reference>
<keyword evidence="3" id="KW-1185">Reference proteome</keyword>
<proteinExistence type="predicted"/>
<sequence length="157" mass="17519">MRLLRHHCRGPLQERRARAVLPLPAAKKNTEETSLETRSTQLSTNACGRKQPSGAAMESSKGIFLRHHPTVRLPTRARPLPKNPEMTSKRSCQSSEWGSHQPNQDSGQELLEEGSGEHNPRETPNRCTLQSKNTCPNWSTLLIGHVHPSNAIRHTIG</sequence>
<evidence type="ECO:0000313" key="2">
    <source>
        <dbReference type="EMBL" id="GBO99618.1"/>
    </source>
</evidence>
<dbReference type="AlphaFoldDB" id="A0A4C1SBR9"/>
<feature type="compositionally biased region" description="Polar residues" evidence="1">
    <location>
        <begin position="85"/>
        <end position="105"/>
    </location>
</feature>
<evidence type="ECO:0000313" key="3">
    <source>
        <dbReference type="Proteomes" id="UP000299102"/>
    </source>
</evidence>
<accession>A0A4C1SBR9</accession>
<feature type="compositionally biased region" description="Polar residues" evidence="1">
    <location>
        <begin position="36"/>
        <end position="46"/>
    </location>
</feature>
<evidence type="ECO:0000256" key="1">
    <source>
        <dbReference type="SAM" id="MobiDB-lite"/>
    </source>
</evidence>
<name>A0A4C1SBR9_EUMVA</name>
<feature type="region of interest" description="Disordered" evidence="1">
    <location>
        <begin position="27"/>
        <end position="130"/>
    </location>
</feature>
<dbReference type="EMBL" id="BGZK01000003">
    <property type="protein sequence ID" value="GBO99618.1"/>
    <property type="molecule type" value="Genomic_DNA"/>
</dbReference>
<feature type="compositionally biased region" description="Basic and acidic residues" evidence="1">
    <location>
        <begin position="115"/>
        <end position="124"/>
    </location>
</feature>
<protein>
    <submittedName>
        <fullName evidence="2">Uncharacterized protein</fullName>
    </submittedName>
</protein>
<dbReference type="Proteomes" id="UP000299102">
    <property type="component" value="Unassembled WGS sequence"/>
</dbReference>
<organism evidence="2 3">
    <name type="scientific">Eumeta variegata</name>
    <name type="common">Bagworm moth</name>
    <name type="synonym">Eumeta japonica</name>
    <dbReference type="NCBI Taxonomy" id="151549"/>
    <lineage>
        <taxon>Eukaryota</taxon>
        <taxon>Metazoa</taxon>
        <taxon>Ecdysozoa</taxon>
        <taxon>Arthropoda</taxon>
        <taxon>Hexapoda</taxon>
        <taxon>Insecta</taxon>
        <taxon>Pterygota</taxon>
        <taxon>Neoptera</taxon>
        <taxon>Endopterygota</taxon>
        <taxon>Lepidoptera</taxon>
        <taxon>Glossata</taxon>
        <taxon>Ditrysia</taxon>
        <taxon>Tineoidea</taxon>
        <taxon>Psychidae</taxon>
        <taxon>Oiketicinae</taxon>
        <taxon>Eumeta</taxon>
    </lineage>
</organism>
<comment type="caution">
    <text evidence="2">The sequence shown here is derived from an EMBL/GenBank/DDBJ whole genome shotgun (WGS) entry which is preliminary data.</text>
</comment>
<gene>
    <name evidence="2" type="ORF">EVAR_749_1</name>
</gene>